<sequence>MAGLPPEERCEQRLARSKPVMDALLTWAETKSAAVPKSALGKALYYLREQWPYLIRFLGDGQLEIFNNRAERSVKPFVMSRKN</sequence>
<dbReference type="InterPro" id="IPR004291">
    <property type="entry name" value="Transposase_IS66_central"/>
</dbReference>
<keyword evidence="3" id="KW-1185">Reference proteome</keyword>
<accession>A0A8F3FH07</accession>
<dbReference type="KEGG" id="obj:EIO64_18800"/>
<evidence type="ECO:0000259" key="1">
    <source>
        <dbReference type="Pfam" id="PF03050"/>
    </source>
</evidence>
<dbReference type="RefSeq" id="WP_256264667.1">
    <property type="nucleotide sequence ID" value="NZ_CP034413.3"/>
</dbReference>
<evidence type="ECO:0000313" key="3">
    <source>
        <dbReference type="Proteomes" id="UP000298642"/>
    </source>
</evidence>
<dbReference type="Pfam" id="PF03050">
    <property type="entry name" value="DDE_Tnp_IS66"/>
    <property type="match status" value="1"/>
</dbReference>
<feature type="domain" description="Transposase IS66 central" evidence="1">
    <location>
        <begin position="6"/>
        <end position="83"/>
    </location>
</feature>
<protein>
    <submittedName>
        <fullName evidence="2">IS66 family transposase</fullName>
    </submittedName>
</protein>
<gene>
    <name evidence="2" type="ORF">EIO64_18800</name>
</gene>
<reference evidence="3" key="1">
    <citation type="submission" date="2018-12" db="EMBL/GenBank/DDBJ databases">
        <title>Dusodibacter welbiota gen. nov., sp. nov., isolated from human faeces and emended description of the Oscillibacter genus.</title>
        <authorList>
            <person name="Le Roy T."/>
            <person name="Van der Smissen P."/>
            <person name="Delzenne N."/>
            <person name="Muccioli G."/>
            <person name="Collet J.F."/>
            <person name="Cani P.D."/>
        </authorList>
    </citation>
    <scope>NUCLEOTIDE SEQUENCE [LARGE SCALE GENOMIC DNA]</scope>
    <source>
        <strain evidence="3">J115</strain>
    </source>
</reference>
<dbReference type="AlphaFoldDB" id="A0A8F3FH07"/>
<dbReference type="PANTHER" id="PTHR33678">
    <property type="entry name" value="BLL1576 PROTEIN"/>
    <property type="match status" value="1"/>
</dbReference>
<dbReference type="Proteomes" id="UP000298642">
    <property type="component" value="Chromosome"/>
</dbReference>
<dbReference type="EMBL" id="CP034413">
    <property type="protein sequence ID" value="QWZ45865.1"/>
    <property type="molecule type" value="Genomic_DNA"/>
</dbReference>
<name>A0A8F3FH07_9FIRM</name>
<dbReference type="InterPro" id="IPR052344">
    <property type="entry name" value="Transposase-related"/>
</dbReference>
<proteinExistence type="predicted"/>
<dbReference type="GeneID" id="89523092"/>
<organism evidence="2 3">
    <name type="scientific">Dysosmobacter welbionis</name>
    <dbReference type="NCBI Taxonomy" id="2093857"/>
    <lineage>
        <taxon>Bacteria</taxon>
        <taxon>Bacillati</taxon>
        <taxon>Bacillota</taxon>
        <taxon>Clostridia</taxon>
        <taxon>Eubacteriales</taxon>
        <taxon>Oscillospiraceae</taxon>
        <taxon>Dysosmobacter</taxon>
    </lineage>
</organism>
<evidence type="ECO:0000313" key="2">
    <source>
        <dbReference type="EMBL" id="QWZ45865.1"/>
    </source>
</evidence>